<sequence>MVDKPQWRKRRAVGLNAAAVLSRSSKQNANTSSVQAMEQLAVAVD</sequence>
<dbReference type="Proteomes" id="UP000183567">
    <property type="component" value="Unassembled WGS sequence"/>
</dbReference>
<dbReference type="AlphaFoldDB" id="A0A1J8PZZ3"/>
<keyword evidence="2" id="KW-1185">Reference proteome</keyword>
<accession>A0A1J8PZZ3</accession>
<evidence type="ECO:0000313" key="2">
    <source>
        <dbReference type="Proteomes" id="UP000183567"/>
    </source>
</evidence>
<proteinExistence type="predicted"/>
<name>A0A1J8PZZ3_9AGAM</name>
<comment type="caution">
    <text evidence="1">The sequence shown here is derived from an EMBL/GenBank/DDBJ whole genome shotgun (WGS) entry which is preliminary data.</text>
</comment>
<reference evidence="1 2" key="1">
    <citation type="submission" date="2016-03" db="EMBL/GenBank/DDBJ databases">
        <title>Comparative genomics of the ectomycorrhizal sister species Rhizopogon vinicolor and Rhizopogon vesiculosus (Basidiomycota: Boletales) reveals a divergence of the mating type B locus.</title>
        <authorList>
            <person name="Mujic A.B."/>
            <person name="Kuo A."/>
            <person name="Tritt A."/>
            <person name="Lipzen A."/>
            <person name="Chen C."/>
            <person name="Johnson J."/>
            <person name="Sharma A."/>
            <person name="Barry K."/>
            <person name="Grigoriev I.V."/>
            <person name="Spatafora J.W."/>
        </authorList>
    </citation>
    <scope>NUCLEOTIDE SEQUENCE [LARGE SCALE GENOMIC DNA]</scope>
    <source>
        <strain evidence="1 2">AM-OR11-056</strain>
    </source>
</reference>
<organism evidence="1 2">
    <name type="scientific">Rhizopogon vesiculosus</name>
    <dbReference type="NCBI Taxonomy" id="180088"/>
    <lineage>
        <taxon>Eukaryota</taxon>
        <taxon>Fungi</taxon>
        <taxon>Dikarya</taxon>
        <taxon>Basidiomycota</taxon>
        <taxon>Agaricomycotina</taxon>
        <taxon>Agaricomycetes</taxon>
        <taxon>Agaricomycetidae</taxon>
        <taxon>Boletales</taxon>
        <taxon>Suillineae</taxon>
        <taxon>Rhizopogonaceae</taxon>
        <taxon>Rhizopogon</taxon>
    </lineage>
</organism>
<protein>
    <submittedName>
        <fullName evidence="1">Uncharacterized protein</fullName>
    </submittedName>
</protein>
<evidence type="ECO:0000313" key="1">
    <source>
        <dbReference type="EMBL" id="OJA14405.1"/>
    </source>
</evidence>
<gene>
    <name evidence="1" type="ORF">AZE42_13788</name>
</gene>
<dbReference type="EMBL" id="LVVM01003679">
    <property type="protein sequence ID" value="OJA14405.1"/>
    <property type="molecule type" value="Genomic_DNA"/>
</dbReference>